<evidence type="ECO:0000256" key="3">
    <source>
        <dbReference type="ARBA" id="ARBA00022692"/>
    </source>
</evidence>
<organism evidence="8 9">
    <name type="scientific">Candidatus Doudnabacteria bacterium RIFCSPHIGHO2_01_52_17</name>
    <dbReference type="NCBI Taxonomy" id="1817820"/>
    <lineage>
        <taxon>Bacteria</taxon>
        <taxon>Candidatus Doudnaibacteriota</taxon>
    </lineage>
</organism>
<evidence type="ECO:0000256" key="1">
    <source>
        <dbReference type="ARBA" id="ARBA00004141"/>
    </source>
</evidence>
<feature type="transmembrane region" description="Helical" evidence="7">
    <location>
        <begin position="123"/>
        <end position="146"/>
    </location>
</feature>
<keyword evidence="3 6" id="KW-0812">Transmembrane</keyword>
<keyword evidence="6" id="KW-0813">Transport</keyword>
<dbReference type="EMBL" id="MFEG01000002">
    <property type="protein sequence ID" value="OGE76578.1"/>
    <property type="molecule type" value="Genomic_DNA"/>
</dbReference>
<dbReference type="PANTHER" id="PTHR30477:SF0">
    <property type="entry name" value="METAL TRANSPORT SYSTEM MEMBRANE PROTEIN TM_0125-RELATED"/>
    <property type="match status" value="1"/>
</dbReference>
<feature type="transmembrane region" description="Helical" evidence="7">
    <location>
        <begin position="209"/>
        <end position="230"/>
    </location>
</feature>
<dbReference type="InterPro" id="IPR001626">
    <property type="entry name" value="ABC_TroCD"/>
</dbReference>
<evidence type="ECO:0000313" key="9">
    <source>
        <dbReference type="Proteomes" id="UP000176547"/>
    </source>
</evidence>
<dbReference type="InterPro" id="IPR037294">
    <property type="entry name" value="ABC_BtuC-like"/>
</dbReference>
<feature type="transmembrane region" description="Helical" evidence="7">
    <location>
        <begin position="236"/>
        <end position="253"/>
    </location>
</feature>
<sequence>MTELGLTQILIAGAFIAAAGGLLGSFALLRRMALVGDALSHVALPGIALGLLFNFNVLLGSVAFLVAGTLGIWLVEHKTKLPVDTVVGVFFTLSLAAGALLTPEEEILEALFGDISKLSVFDFWWALALSATIIYLLLHFSRRFVLALISTDLSRSEGFHPHRLELLFLLLFAFAVAVGIKFAGALLMGSLIIIPAATSRNLTVSMGSYLFMSAFLGVAGAILGIFGARFYGFSPGPLFVLVLGAFFLASIFFRRK</sequence>
<reference evidence="8 9" key="1">
    <citation type="journal article" date="2016" name="Nat. Commun.">
        <title>Thousands of microbial genomes shed light on interconnected biogeochemical processes in an aquifer system.</title>
        <authorList>
            <person name="Anantharaman K."/>
            <person name="Brown C.T."/>
            <person name="Hug L.A."/>
            <person name="Sharon I."/>
            <person name="Castelle C.J."/>
            <person name="Probst A.J."/>
            <person name="Thomas B.C."/>
            <person name="Singh A."/>
            <person name="Wilkins M.J."/>
            <person name="Karaoz U."/>
            <person name="Brodie E.L."/>
            <person name="Williams K.H."/>
            <person name="Hubbard S.S."/>
            <person name="Banfield J.F."/>
        </authorList>
    </citation>
    <scope>NUCLEOTIDE SEQUENCE [LARGE SCALE GENOMIC DNA]</scope>
</reference>
<gene>
    <name evidence="8" type="ORF">A3K06_01285</name>
</gene>
<dbReference type="SUPFAM" id="SSF81345">
    <property type="entry name" value="ABC transporter involved in vitamin B12 uptake, BtuC"/>
    <property type="match status" value="1"/>
</dbReference>
<feature type="transmembrane region" description="Helical" evidence="7">
    <location>
        <begin position="166"/>
        <end position="197"/>
    </location>
</feature>
<feature type="transmembrane region" description="Helical" evidence="7">
    <location>
        <begin position="6"/>
        <end position="30"/>
    </location>
</feature>
<comment type="caution">
    <text evidence="8">The sequence shown here is derived from an EMBL/GenBank/DDBJ whole genome shotgun (WGS) entry which is preliminary data.</text>
</comment>
<evidence type="ECO:0000256" key="5">
    <source>
        <dbReference type="ARBA" id="ARBA00023136"/>
    </source>
</evidence>
<accession>A0A1F5NG32</accession>
<proteinExistence type="inferred from homology"/>
<dbReference type="Proteomes" id="UP000176547">
    <property type="component" value="Unassembled WGS sequence"/>
</dbReference>
<dbReference type="GO" id="GO:0055085">
    <property type="term" value="P:transmembrane transport"/>
    <property type="evidence" value="ECO:0007669"/>
    <property type="project" value="InterPro"/>
</dbReference>
<comment type="subcellular location">
    <subcellularLocation>
        <location evidence="6">Cell membrane</location>
        <topology evidence="6">Multi-pass membrane protein</topology>
    </subcellularLocation>
    <subcellularLocation>
        <location evidence="1">Membrane</location>
        <topology evidence="1">Multi-pass membrane protein</topology>
    </subcellularLocation>
</comment>
<dbReference type="GO" id="GO:0010043">
    <property type="term" value="P:response to zinc ion"/>
    <property type="evidence" value="ECO:0007669"/>
    <property type="project" value="TreeGrafter"/>
</dbReference>
<keyword evidence="4 7" id="KW-1133">Transmembrane helix</keyword>
<name>A0A1F5NG32_9BACT</name>
<evidence type="ECO:0008006" key="10">
    <source>
        <dbReference type="Google" id="ProtNLM"/>
    </source>
</evidence>
<evidence type="ECO:0000256" key="7">
    <source>
        <dbReference type="SAM" id="Phobius"/>
    </source>
</evidence>
<evidence type="ECO:0000256" key="2">
    <source>
        <dbReference type="ARBA" id="ARBA00008034"/>
    </source>
</evidence>
<feature type="transmembrane region" description="Helical" evidence="7">
    <location>
        <begin position="81"/>
        <end position="102"/>
    </location>
</feature>
<dbReference type="AlphaFoldDB" id="A0A1F5NG32"/>
<dbReference type="Pfam" id="PF00950">
    <property type="entry name" value="ABC-3"/>
    <property type="match status" value="1"/>
</dbReference>
<dbReference type="Gene3D" id="1.10.3470.10">
    <property type="entry name" value="ABC transporter involved in vitamin B12 uptake, BtuC"/>
    <property type="match status" value="1"/>
</dbReference>
<comment type="similarity">
    <text evidence="2 6">Belongs to the ABC-3 integral membrane protein family.</text>
</comment>
<evidence type="ECO:0000256" key="4">
    <source>
        <dbReference type="ARBA" id="ARBA00022989"/>
    </source>
</evidence>
<evidence type="ECO:0000256" key="6">
    <source>
        <dbReference type="RuleBase" id="RU003943"/>
    </source>
</evidence>
<dbReference type="PANTHER" id="PTHR30477">
    <property type="entry name" value="ABC-TRANSPORTER METAL-BINDING PROTEIN"/>
    <property type="match status" value="1"/>
</dbReference>
<feature type="transmembrane region" description="Helical" evidence="7">
    <location>
        <begin position="42"/>
        <end position="75"/>
    </location>
</feature>
<protein>
    <recommendedName>
        <fullName evidence="10">ABC transporter</fullName>
    </recommendedName>
</protein>
<keyword evidence="5 7" id="KW-0472">Membrane</keyword>
<evidence type="ECO:0000313" key="8">
    <source>
        <dbReference type="EMBL" id="OGE76578.1"/>
    </source>
</evidence>
<dbReference type="GO" id="GO:0043190">
    <property type="term" value="C:ATP-binding cassette (ABC) transporter complex"/>
    <property type="evidence" value="ECO:0007669"/>
    <property type="project" value="InterPro"/>
</dbReference>